<accession>A0A7I8DHP7</accession>
<dbReference type="EMBL" id="AP023366">
    <property type="protein sequence ID" value="BCJ88539.1"/>
    <property type="molecule type" value="Genomic_DNA"/>
</dbReference>
<dbReference type="Pfam" id="PF07293">
    <property type="entry name" value="DUF1450"/>
    <property type="match status" value="1"/>
</dbReference>
<dbReference type="AlphaFoldDB" id="A0A7I8DHP7"/>
<sequence length="80" mass="8902">MENQVFYCFRNAVGKSADQITEKLAQQQAGVDLICTACMKLCMLCDQRLITILNRQVIIAKTTEELIAGIQHNLENSSGI</sequence>
<gene>
    <name evidence="1" type="ORF">skT53_35240</name>
</gene>
<dbReference type="InterPro" id="IPR009910">
    <property type="entry name" value="DUF1450"/>
</dbReference>
<reference evidence="1 2" key="1">
    <citation type="submission" date="2020-08" db="EMBL/GenBank/DDBJ databases">
        <title>Complete Genome Sequence of Effusibacillus dendaii Strain skT53, Isolated from Farmland soil.</title>
        <authorList>
            <person name="Konishi T."/>
            <person name="Kawasaki H."/>
        </authorList>
    </citation>
    <scope>NUCLEOTIDE SEQUENCE [LARGE SCALE GENOMIC DNA]</scope>
    <source>
        <strain evidence="2">skT53</strain>
    </source>
</reference>
<keyword evidence="2" id="KW-1185">Reference proteome</keyword>
<name>A0A7I8DHP7_9BACL</name>
<protein>
    <recommendedName>
        <fullName evidence="3">DUF1450 domain-containing protein</fullName>
    </recommendedName>
</protein>
<dbReference type="Proteomes" id="UP000593802">
    <property type="component" value="Chromosome"/>
</dbReference>
<evidence type="ECO:0000313" key="1">
    <source>
        <dbReference type="EMBL" id="BCJ88539.1"/>
    </source>
</evidence>
<dbReference type="KEGG" id="eff:skT53_35240"/>
<evidence type="ECO:0008006" key="3">
    <source>
        <dbReference type="Google" id="ProtNLM"/>
    </source>
</evidence>
<evidence type="ECO:0000313" key="2">
    <source>
        <dbReference type="Proteomes" id="UP000593802"/>
    </source>
</evidence>
<dbReference type="RefSeq" id="WP_200759129.1">
    <property type="nucleotide sequence ID" value="NZ_AP023366.1"/>
</dbReference>
<organism evidence="1 2">
    <name type="scientific">Effusibacillus dendaii</name>
    <dbReference type="NCBI Taxonomy" id="2743772"/>
    <lineage>
        <taxon>Bacteria</taxon>
        <taxon>Bacillati</taxon>
        <taxon>Bacillota</taxon>
        <taxon>Bacilli</taxon>
        <taxon>Bacillales</taxon>
        <taxon>Alicyclobacillaceae</taxon>
        <taxon>Effusibacillus</taxon>
    </lineage>
</organism>
<proteinExistence type="predicted"/>